<gene>
    <name evidence="2" type="ORF">PVAP13_9NG341800</name>
</gene>
<evidence type="ECO:0000313" key="3">
    <source>
        <dbReference type="Proteomes" id="UP000823388"/>
    </source>
</evidence>
<organism evidence="2 3">
    <name type="scientific">Panicum virgatum</name>
    <name type="common">Blackwell switchgrass</name>
    <dbReference type="NCBI Taxonomy" id="38727"/>
    <lineage>
        <taxon>Eukaryota</taxon>
        <taxon>Viridiplantae</taxon>
        <taxon>Streptophyta</taxon>
        <taxon>Embryophyta</taxon>
        <taxon>Tracheophyta</taxon>
        <taxon>Spermatophyta</taxon>
        <taxon>Magnoliopsida</taxon>
        <taxon>Liliopsida</taxon>
        <taxon>Poales</taxon>
        <taxon>Poaceae</taxon>
        <taxon>PACMAD clade</taxon>
        <taxon>Panicoideae</taxon>
        <taxon>Panicodae</taxon>
        <taxon>Paniceae</taxon>
        <taxon>Panicinae</taxon>
        <taxon>Panicum</taxon>
        <taxon>Panicum sect. Hiantes</taxon>
    </lineage>
</organism>
<comment type="caution">
    <text evidence="2">The sequence shown here is derived from an EMBL/GenBank/DDBJ whole genome shotgun (WGS) entry which is preliminary data.</text>
</comment>
<proteinExistence type="predicted"/>
<dbReference type="AlphaFoldDB" id="A0A8T0MPV5"/>
<feature type="region of interest" description="Disordered" evidence="1">
    <location>
        <begin position="1"/>
        <end position="20"/>
    </location>
</feature>
<keyword evidence="3" id="KW-1185">Reference proteome</keyword>
<dbReference type="EMBL" id="CM029054">
    <property type="protein sequence ID" value="KAG2536796.1"/>
    <property type="molecule type" value="Genomic_DNA"/>
</dbReference>
<evidence type="ECO:0000313" key="2">
    <source>
        <dbReference type="EMBL" id="KAG2536796.1"/>
    </source>
</evidence>
<sequence length="178" mass="19798">MWRPAPSGGGPRGPFRSRCPSGSHPLPFPISPHQMVLPGRMVAMAVACFHFLRSLFARLGQPALNKLPSRLGMLKAMGKTTSVSTGTAALPFMRTSEIGFGTWITDCDSWMAQSEDGLSLFSNARSPDICGCYTLSENDGSVQELLMENQRLHLEIVRMIQEIRESNAAWLHYYKNYF</sequence>
<name>A0A8T0MPV5_PANVG</name>
<evidence type="ECO:0000256" key="1">
    <source>
        <dbReference type="SAM" id="MobiDB-lite"/>
    </source>
</evidence>
<accession>A0A8T0MPV5</accession>
<reference evidence="2" key="1">
    <citation type="submission" date="2020-05" db="EMBL/GenBank/DDBJ databases">
        <title>WGS assembly of Panicum virgatum.</title>
        <authorList>
            <person name="Lovell J.T."/>
            <person name="Jenkins J."/>
            <person name="Shu S."/>
            <person name="Juenger T.E."/>
            <person name="Schmutz J."/>
        </authorList>
    </citation>
    <scope>NUCLEOTIDE SEQUENCE</scope>
    <source>
        <strain evidence="2">AP13</strain>
    </source>
</reference>
<dbReference type="Proteomes" id="UP000823388">
    <property type="component" value="Chromosome 9N"/>
</dbReference>
<protein>
    <submittedName>
        <fullName evidence="2">Uncharacterized protein</fullName>
    </submittedName>
</protein>